<sequence>MPNREFMGLEPEGRDPENEAKNFSFPPEKTEINEEKDEVTAEKIDWPNDLPAELVKLLPQELQNSDKLKTR</sequence>
<reference evidence="3" key="1">
    <citation type="submission" date="2017-09" db="EMBL/GenBank/DDBJ databases">
        <title>Depth-based differentiation of microbial function through sediment-hosted aquifers and enrichment of novel symbionts in the deep terrestrial subsurface.</title>
        <authorList>
            <person name="Probst A.J."/>
            <person name="Ladd B."/>
            <person name="Jarett J.K."/>
            <person name="Geller-Mcgrath D.E."/>
            <person name="Sieber C.M.K."/>
            <person name="Emerson J.B."/>
            <person name="Anantharaman K."/>
            <person name="Thomas B.C."/>
            <person name="Malmstrom R."/>
            <person name="Stieglmeier M."/>
            <person name="Klingl A."/>
            <person name="Woyke T."/>
            <person name="Ryan C.M."/>
            <person name="Banfield J.F."/>
        </authorList>
    </citation>
    <scope>NUCLEOTIDE SEQUENCE [LARGE SCALE GENOMIC DNA]</scope>
</reference>
<gene>
    <name evidence="2" type="ORF">COT26_00420</name>
</gene>
<name>A0A2H0YR84_9BACT</name>
<evidence type="ECO:0000256" key="1">
    <source>
        <dbReference type="SAM" id="MobiDB-lite"/>
    </source>
</evidence>
<organism evidence="2 3">
    <name type="scientific">Candidatus Kerfeldbacteria bacterium CG08_land_8_20_14_0_20_43_14</name>
    <dbReference type="NCBI Taxonomy" id="2014246"/>
    <lineage>
        <taxon>Bacteria</taxon>
        <taxon>Candidatus Kerfeldiibacteriota</taxon>
    </lineage>
</organism>
<feature type="compositionally biased region" description="Basic and acidic residues" evidence="1">
    <location>
        <begin position="11"/>
        <end position="20"/>
    </location>
</feature>
<proteinExistence type="predicted"/>
<dbReference type="Proteomes" id="UP000236845">
    <property type="component" value="Unassembled WGS sequence"/>
</dbReference>
<evidence type="ECO:0000313" key="2">
    <source>
        <dbReference type="EMBL" id="PIS40988.1"/>
    </source>
</evidence>
<evidence type="ECO:0000313" key="3">
    <source>
        <dbReference type="Proteomes" id="UP000236845"/>
    </source>
</evidence>
<comment type="caution">
    <text evidence="2">The sequence shown here is derived from an EMBL/GenBank/DDBJ whole genome shotgun (WGS) entry which is preliminary data.</text>
</comment>
<protein>
    <submittedName>
        <fullName evidence="2">Uncharacterized protein</fullName>
    </submittedName>
</protein>
<feature type="compositionally biased region" description="Basic and acidic residues" evidence="1">
    <location>
        <begin position="28"/>
        <end position="45"/>
    </location>
</feature>
<dbReference type="EMBL" id="PEXW01000011">
    <property type="protein sequence ID" value="PIS40988.1"/>
    <property type="molecule type" value="Genomic_DNA"/>
</dbReference>
<accession>A0A2H0YR84</accession>
<feature type="region of interest" description="Disordered" evidence="1">
    <location>
        <begin position="1"/>
        <end position="45"/>
    </location>
</feature>
<dbReference type="AlphaFoldDB" id="A0A2H0YR84"/>